<dbReference type="SUPFAM" id="SSF48403">
    <property type="entry name" value="Ankyrin repeat"/>
    <property type="match status" value="1"/>
</dbReference>
<feature type="region of interest" description="Disordered" evidence="6">
    <location>
        <begin position="311"/>
        <end position="363"/>
    </location>
</feature>
<accession>A0ABM5CGI0</accession>
<reference evidence="8" key="1">
    <citation type="submission" date="2025-08" db="UniProtKB">
        <authorList>
            <consortium name="RefSeq"/>
        </authorList>
    </citation>
    <scope>IDENTIFICATION</scope>
</reference>
<protein>
    <submittedName>
        <fullName evidence="8">Uncharacterized protein</fullName>
    </submittedName>
</protein>
<evidence type="ECO:0000256" key="6">
    <source>
        <dbReference type="SAM" id="MobiDB-lite"/>
    </source>
</evidence>
<keyword evidence="2" id="KW-0677">Repeat</keyword>
<feature type="coiled-coil region" evidence="5">
    <location>
        <begin position="217"/>
        <end position="251"/>
    </location>
</feature>
<feature type="compositionally biased region" description="Basic and acidic residues" evidence="6">
    <location>
        <begin position="451"/>
        <end position="485"/>
    </location>
</feature>
<name>A0ABM5CGI0_VICPA</name>
<evidence type="ECO:0000256" key="2">
    <source>
        <dbReference type="ARBA" id="ARBA00022737"/>
    </source>
</evidence>
<organism evidence="7 8">
    <name type="scientific">Vicugna pacos</name>
    <name type="common">Alpaca</name>
    <name type="synonym">Lama pacos</name>
    <dbReference type="NCBI Taxonomy" id="30538"/>
    <lineage>
        <taxon>Eukaryota</taxon>
        <taxon>Metazoa</taxon>
        <taxon>Chordata</taxon>
        <taxon>Craniata</taxon>
        <taxon>Vertebrata</taxon>
        <taxon>Euteleostomi</taxon>
        <taxon>Mammalia</taxon>
        <taxon>Eutheria</taxon>
        <taxon>Laurasiatheria</taxon>
        <taxon>Artiodactyla</taxon>
        <taxon>Tylopoda</taxon>
        <taxon>Camelidae</taxon>
        <taxon>Vicugna</taxon>
    </lineage>
</organism>
<evidence type="ECO:0000256" key="5">
    <source>
        <dbReference type="SAM" id="Coils"/>
    </source>
</evidence>
<feature type="region of interest" description="Disordered" evidence="6">
    <location>
        <begin position="441"/>
        <end position="485"/>
    </location>
</feature>
<dbReference type="GeneID" id="116278920"/>
<dbReference type="InterPro" id="IPR036770">
    <property type="entry name" value="Ankyrin_rpt-contain_sf"/>
</dbReference>
<dbReference type="PROSITE" id="PS50088">
    <property type="entry name" value="ANK_REPEAT"/>
    <property type="match status" value="3"/>
</dbReference>
<feature type="compositionally biased region" description="Acidic residues" evidence="6">
    <location>
        <begin position="608"/>
        <end position="621"/>
    </location>
</feature>
<dbReference type="PROSITE" id="PS50297">
    <property type="entry name" value="ANK_REP_REGION"/>
    <property type="match status" value="2"/>
</dbReference>
<dbReference type="InterPro" id="IPR002110">
    <property type="entry name" value="Ankyrin_rpt"/>
</dbReference>
<evidence type="ECO:0000313" key="8">
    <source>
        <dbReference type="RefSeq" id="XP_072807761.1"/>
    </source>
</evidence>
<evidence type="ECO:0000256" key="3">
    <source>
        <dbReference type="ARBA" id="ARBA00023043"/>
    </source>
</evidence>
<dbReference type="Pfam" id="PF12796">
    <property type="entry name" value="Ank_2"/>
    <property type="match status" value="2"/>
</dbReference>
<dbReference type="Proteomes" id="UP001652581">
    <property type="component" value="Chromosome 29"/>
</dbReference>
<proteinExistence type="inferred from homology"/>
<dbReference type="RefSeq" id="XP_072807761.1">
    <property type="nucleotide sequence ID" value="XM_072951660.1"/>
</dbReference>
<dbReference type="Gene3D" id="1.25.40.20">
    <property type="entry name" value="Ankyrin repeat-containing domain"/>
    <property type="match status" value="1"/>
</dbReference>
<dbReference type="SMART" id="SM00248">
    <property type="entry name" value="ANK"/>
    <property type="match status" value="5"/>
</dbReference>
<dbReference type="PANTHER" id="PTHR24136">
    <property type="entry name" value="SOWAH (DROSOPHILA) HOMOLOG"/>
    <property type="match status" value="1"/>
</dbReference>
<dbReference type="PANTHER" id="PTHR24136:SF17">
    <property type="entry name" value="ANKYRIN REPEAT AND SOCS BOX PROTEIN 9"/>
    <property type="match status" value="1"/>
</dbReference>
<evidence type="ECO:0000256" key="4">
    <source>
        <dbReference type="PROSITE-ProRule" id="PRU00023"/>
    </source>
</evidence>
<feature type="repeat" description="ANK" evidence="4">
    <location>
        <begin position="20"/>
        <end position="52"/>
    </location>
</feature>
<dbReference type="Gene3D" id="1.20.5.170">
    <property type="match status" value="1"/>
</dbReference>
<keyword evidence="3 4" id="KW-0040">ANK repeat</keyword>
<feature type="compositionally biased region" description="Basic and acidic residues" evidence="6">
    <location>
        <begin position="335"/>
        <end position="363"/>
    </location>
</feature>
<gene>
    <name evidence="8" type="primary">LOC116278920</name>
</gene>
<feature type="region of interest" description="Disordered" evidence="6">
    <location>
        <begin position="594"/>
        <end position="640"/>
    </location>
</feature>
<keyword evidence="7" id="KW-1185">Reference proteome</keyword>
<comment type="similarity">
    <text evidence="1">Belongs to the ankyrin SOCS box (ASB) family.</text>
</comment>
<evidence type="ECO:0000313" key="7">
    <source>
        <dbReference type="Proteomes" id="UP001652581"/>
    </source>
</evidence>
<feature type="compositionally biased region" description="Polar residues" evidence="6">
    <location>
        <begin position="314"/>
        <end position="331"/>
    </location>
</feature>
<feature type="repeat" description="ANK" evidence="4">
    <location>
        <begin position="53"/>
        <end position="85"/>
    </location>
</feature>
<evidence type="ECO:0000256" key="1">
    <source>
        <dbReference type="ARBA" id="ARBA00005949"/>
    </source>
</evidence>
<keyword evidence="5" id="KW-0175">Coiled coil</keyword>
<sequence>MAEQKRPSLQRWPVNLITADYVSPVHEACPGGHPSCANILLKHGAQVNGVTADWHTPLFNACVSGSQDCVNLLLQHGASPHPVSGLASPIHKAAKRGHVECIESLVAHGGDTDHNISYLACENLQVACAKKLLESGASVNQGRGLESPLHAVATASSGKLACLLMDFGADTQAKNAEGIGGTERLRNLPRPQSSEFSWCGVAQNQSRQVGYGSQGPKQVNTVTLKQKTEQIKNLENEKRELAENISAWVQKTNNAKKCLEETIRQKMLAKKSLMFKENLKTIERVNEGLNDIIQIAQAKLQAVRDAKSLHLPGVSNTRSEDSMQQAVTTEDCSLEEGKKKMQDHHAASGSLKEREEDGFQEQVKKVRVPDEISRQRTMDTKGKVDMNGCELVGKQRLLASEEKAKLAEEETREYKIKLEECHVQMREAEITWRHQVALAEKKAQDSSLRAQELERDNSDLRRDNSDLRRDNSDLRRDNSDQRREVAHLKQRLDAICKWRQAEEYMRQEPTPGGPYRLHPPLRASGLGGTSVRNGNAFPAHEGEEAQATPWAGGPQPFPGPVCVACPAYGPSSPTWAPAPVPPWCPVPPRPPPPAAPLGGMSVSHFAEEEGGESSSEEEGATEPEHNKPEDATGTVETAPWELRDHTTPTSSAGAHGAYYTPGHSEFQTSRCLSRTTWCTLPPGTPITNSQMLFITATPTSVVASVGSVTGTSYFARTVYMTPEEASQLWQ</sequence>
<dbReference type="InterPro" id="IPR051573">
    <property type="entry name" value="Ankyrin-SOCS_box_domain"/>
</dbReference>
<feature type="repeat" description="ANK" evidence="4">
    <location>
        <begin position="85"/>
        <end position="117"/>
    </location>
</feature>